<dbReference type="Gene3D" id="3.30.200.20">
    <property type="entry name" value="Phosphorylase Kinase, domain 1"/>
    <property type="match status" value="1"/>
</dbReference>
<feature type="compositionally biased region" description="Polar residues" evidence="1">
    <location>
        <begin position="737"/>
        <end position="749"/>
    </location>
</feature>
<feature type="domain" description="Protein kinase" evidence="2">
    <location>
        <begin position="1"/>
        <end position="350"/>
    </location>
</feature>
<dbReference type="HOGENOM" id="CLU_003029_0_0_1"/>
<dbReference type="InterPro" id="IPR022047">
    <property type="entry name" value="Microcephalin-like"/>
</dbReference>
<dbReference type="Gene3D" id="3.40.50.10190">
    <property type="entry name" value="BRCT domain"/>
    <property type="match status" value="1"/>
</dbReference>
<proteinExistence type="predicted"/>
<dbReference type="GO" id="GO:0005524">
    <property type="term" value="F:ATP binding"/>
    <property type="evidence" value="ECO:0007669"/>
    <property type="project" value="InterPro"/>
</dbReference>
<feature type="compositionally biased region" description="Low complexity" evidence="1">
    <location>
        <begin position="687"/>
        <end position="703"/>
    </location>
</feature>
<dbReference type="KEGG" id="sapo:SAPIO_CDS5604"/>
<dbReference type="SUPFAM" id="SSF56112">
    <property type="entry name" value="Protein kinase-like (PK-like)"/>
    <property type="match status" value="1"/>
</dbReference>
<dbReference type="Proteomes" id="UP000028545">
    <property type="component" value="Unassembled WGS sequence"/>
</dbReference>
<evidence type="ECO:0000259" key="2">
    <source>
        <dbReference type="PROSITE" id="PS50011"/>
    </source>
</evidence>
<feature type="region of interest" description="Disordered" evidence="1">
    <location>
        <begin position="1156"/>
        <end position="1236"/>
    </location>
</feature>
<dbReference type="InterPro" id="IPR001357">
    <property type="entry name" value="BRCT_dom"/>
</dbReference>
<dbReference type="OrthoDB" id="2384350at2759"/>
<dbReference type="PANTHER" id="PTHR14625:SF3">
    <property type="entry name" value="MICROCEPHALIN"/>
    <property type="match status" value="1"/>
</dbReference>
<feature type="compositionally biased region" description="Low complexity" evidence="1">
    <location>
        <begin position="480"/>
        <end position="505"/>
    </location>
</feature>
<accession>A0A084G504</accession>
<dbReference type="InterPro" id="IPR036420">
    <property type="entry name" value="BRCT_dom_sf"/>
</dbReference>
<comment type="caution">
    <text evidence="4">The sequence shown here is derived from an EMBL/GenBank/DDBJ whole genome shotgun (WGS) entry which is preliminary data.</text>
</comment>
<dbReference type="GeneID" id="27724676"/>
<dbReference type="PROSITE" id="PS50011">
    <property type="entry name" value="PROTEIN_KINASE_DOM"/>
    <property type="match status" value="1"/>
</dbReference>
<organism evidence="4 5">
    <name type="scientific">Pseudallescheria apiosperma</name>
    <name type="common">Scedosporium apiospermum</name>
    <dbReference type="NCBI Taxonomy" id="563466"/>
    <lineage>
        <taxon>Eukaryota</taxon>
        <taxon>Fungi</taxon>
        <taxon>Dikarya</taxon>
        <taxon>Ascomycota</taxon>
        <taxon>Pezizomycotina</taxon>
        <taxon>Sordariomycetes</taxon>
        <taxon>Hypocreomycetidae</taxon>
        <taxon>Microascales</taxon>
        <taxon>Microascaceae</taxon>
        <taxon>Scedosporium</taxon>
    </lineage>
</organism>
<evidence type="ECO:0000256" key="1">
    <source>
        <dbReference type="SAM" id="MobiDB-lite"/>
    </source>
</evidence>
<feature type="region of interest" description="Disordered" evidence="1">
    <location>
        <begin position="365"/>
        <end position="627"/>
    </location>
</feature>
<dbReference type="SMART" id="SM00220">
    <property type="entry name" value="S_TKc"/>
    <property type="match status" value="1"/>
</dbReference>
<reference evidence="4 5" key="1">
    <citation type="journal article" date="2014" name="Genome Announc.">
        <title>Draft genome sequence of the pathogenic fungus Scedosporium apiospermum.</title>
        <authorList>
            <person name="Vandeputte P."/>
            <person name="Ghamrawi S."/>
            <person name="Rechenmann M."/>
            <person name="Iltis A."/>
            <person name="Giraud S."/>
            <person name="Fleury M."/>
            <person name="Thornton C."/>
            <person name="Delhaes L."/>
            <person name="Meyer W."/>
            <person name="Papon N."/>
            <person name="Bouchara J.P."/>
        </authorList>
    </citation>
    <scope>NUCLEOTIDE SEQUENCE [LARGE SCALE GENOMIC DNA]</scope>
    <source>
        <strain evidence="4 5">IHEM 14462</strain>
    </source>
</reference>
<feature type="region of interest" description="Disordered" evidence="1">
    <location>
        <begin position="1008"/>
        <end position="1041"/>
    </location>
</feature>
<evidence type="ECO:0000313" key="5">
    <source>
        <dbReference type="Proteomes" id="UP000028545"/>
    </source>
</evidence>
<protein>
    <recommendedName>
        <fullName evidence="6">Protein kinase domain-containing protein</fullName>
    </recommendedName>
</protein>
<dbReference type="InterPro" id="IPR000719">
    <property type="entry name" value="Prot_kinase_dom"/>
</dbReference>
<feature type="region of interest" description="Disordered" evidence="1">
    <location>
        <begin position="1363"/>
        <end position="1395"/>
    </location>
</feature>
<evidence type="ECO:0000313" key="4">
    <source>
        <dbReference type="EMBL" id="KEZ42416.1"/>
    </source>
</evidence>
<evidence type="ECO:0008006" key="6">
    <source>
        <dbReference type="Google" id="ProtNLM"/>
    </source>
</evidence>
<feature type="compositionally biased region" description="Acidic residues" evidence="1">
    <location>
        <begin position="874"/>
        <end position="889"/>
    </location>
</feature>
<keyword evidence="5" id="KW-1185">Reference proteome</keyword>
<feature type="region of interest" description="Disordered" evidence="1">
    <location>
        <begin position="655"/>
        <end position="751"/>
    </location>
</feature>
<feature type="compositionally biased region" description="Low complexity" evidence="1">
    <location>
        <begin position="427"/>
        <end position="437"/>
    </location>
</feature>
<sequence>MSHEADAFREHKYVALNVFRRGVGQDEIELCAHLAKANPSHPGYRHVRTALDTFKLERDEGQHYCLVQKPMWDSWKDMLLRNPAHRFTEDLLKADLKDDNILQELVDRSVLAAFTKDELETPSPRKIVDDTTIYVSRRFDLPDDFGDVVLSDFGAAVRGDVKRNHDAQPNVYRSPEVMLMTEWSYPVDIWNVGVMIWDLFEGRHLFYGDDPKKNKYTTRAHLAELVGMLGPPPLDLLHRGRRSMEFFTEDGEWKGDVDVPSDASLENSVTRFEGEKKEKFLTFRLQHLDQAWTLHLAIRDSNLSTTTTTPTNHSSKTARGQASPSILPEMDPHSPPKRMTRSRAAANAVETTTRTTKIVTAAAKAKAAASTAGSSTTTTTRTTSAKRKTRADDNDHEDEIEATAAPAKTARPRGRPRKVEEPAVEVKAPASNTAARATRTRAKKAVEPEPAVEEPSKPRRGRPRKVTTQQNEEPKPEPVKTTTRSRALSTTTTTTTKATVKKTVTFQEPEKENIDPVTSAKSKQADPKPATGLRGRPVRRAAATAATASTAARSAATTTATRTTRATRTTARAAAKSSEKLPLSPKKITQLSAPRDYPSEDELAAPEKTPLRKSPIKPPASSTLVKGKKVEIAACAEKQALAISNAVPEETELTMALVSPAKRPPPSPYKDTMKSPAKRSDVVQLLSTSTAKAGGKSTTGSGTPFKASLLQSPAKRPPPSALKAVVPSSLSKPEPSTAATPSFRTSLMQSPAKRPMSAIKLSLVSQDMAQTPATKPTILSTPAPASHAKPSELLMDDDEADIDPQPVQRNLFAQPLPSLKFPGRLSAVLPRDANPALDLEMTTVDEVTEDEISLIMSPPAKEHVKVDEANSVQEAEEESDSTIELDDHEMTDVFEAVEEPQVEELVPAEPLEQQPLSPTGTTTPPNSPPKNLLGFGLRQKDLNPFQGLDDESEDELTSSIQRKPYRSSRSPVRSINTPSAGSRGKSIAPSASGVGYTPLVAKFGAWSATSPVKRASSSNSKRVSEEPTAKPTFFEDEMSVRNTEDVEDFEAAIEAAIDADIAALIDPVFEDVPITDEDMALVAEAQEMSLMAPEEVDEVLANQDGEDEDSLSEASQDYGDENQVPVDPAIIESHRQASPAVPPQTPARVPIAREFHTVSKVPLKPADDSTPSPLKKRRHSVSRLPVSRPSGVKRSATVISYTPTKKDRDRSAPNTPSGDSDLWSTLGTPPRSPHKHLDPALLRGAVVYVDVHTSEGADASSIFVDLLTQMGARCVKTWNWNSQETSRIGITHVVYKDGSKRTLERVRESNGVVQCVGVTWVLDCERDNVWLDEAPYSIDTSLVPRGGARRRKSMEPKALANLNGTLIKSPIKQSRDTKTAPSTPLPNRRDSTVWMRTPPEQLAAPLDGEQDAEGDDDDDWRHLAMLTPVPKTPAPDAIARYVENITPDTPTEAGGSPADQDLLTRTCPPKKLSADAFKELGRDMFSPEKDPQVMMRLMAARRKSLQFAPKVGSPLSKAWN</sequence>
<evidence type="ECO:0000259" key="3">
    <source>
        <dbReference type="PROSITE" id="PS50172"/>
    </source>
</evidence>
<feature type="compositionally biased region" description="Low complexity" evidence="1">
    <location>
        <begin position="304"/>
        <end position="317"/>
    </location>
</feature>
<dbReference type="Gene3D" id="1.10.510.10">
    <property type="entry name" value="Transferase(Phosphotransferase) domain 1"/>
    <property type="match status" value="2"/>
</dbReference>
<feature type="region of interest" description="Disordered" evidence="1">
    <location>
        <begin position="856"/>
        <end position="993"/>
    </location>
</feature>
<feature type="compositionally biased region" description="Polar residues" evidence="1">
    <location>
        <begin position="957"/>
        <end position="980"/>
    </location>
</feature>
<dbReference type="CDD" id="cd17716">
    <property type="entry name" value="BRCT_microcephalin_rpt1"/>
    <property type="match status" value="1"/>
</dbReference>
<dbReference type="EMBL" id="JOWA01000099">
    <property type="protein sequence ID" value="KEZ42416.1"/>
    <property type="molecule type" value="Genomic_DNA"/>
</dbReference>
<dbReference type="InterPro" id="IPR011009">
    <property type="entry name" value="Kinase-like_dom_sf"/>
</dbReference>
<dbReference type="GO" id="GO:0004672">
    <property type="term" value="F:protein kinase activity"/>
    <property type="evidence" value="ECO:0007669"/>
    <property type="project" value="InterPro"/>
</dbReference>
<dbReference type="PROSITE" id="PS50172">
    <property type="entry name" value="BRCT"/>
    <property type="match status" value="1"/>
</dbReference>
<dbReference type="PANTHER" id="PTHR14625">
    <property type="entry name" value="MICROCEPHALIN"/>
    <property type="match status" value="1"/>
</dbReference>
<feature type="domain" description="BRCT" evidence="3">
    <location>
        <begin position="1237"/>
        <end position="1338"/>
    </location>
</feature>
<feature type="compositionally biased region" description="Low complexity" evidence="1">
    <location>
        <begin position="915"/>
        <end position="924"/>
    </location>
</feature>
<feature type="compositionally biased region" description="Low complexity" evidence="1">
    <location>
        <begin position="365"/>
        <end position="383"/>
    </location>
</feature>
<dbReference type="VEuPathDB" id="FungiDB:SAPIO_CDS5604"/>
<feature type="compositionally biased region" description="Polar residues" evidence="1">
    <location>
        <begin position="1008"/>
        <end position="1021"/>
    </location>
</feature>
<name>A0A084G504_PSEDA</name>
<dbReference type="Pfam" id="PF00069">
    <property type="entry name" value="Pkinase"/>
    <property type="match status" value="1"/>
</dbReference>
<feature type="compositionally biased region" description="Polar residues" evidence="1">
    <location>
        <begin position="1212"/>
        <end position="1227"/>
    </location>
</feature>
<dbReference type="SUPFAM" id="SSF52113">
    <property type="entry name" value="BRCT domain"/>
    <property type="match status" value="1"/>
</dbReference>
<feature type="compositionally biased region" description="Low complexity" evidence="1">
    <location>
        <begin position="540"/>
        <end position="587"/>
    </location>
</feature>
<dbReference type="GO" id="GO:0000278">
    <property type="term" value="P:mitotic cell cycle"/>
    <property type="evidence" value="ECO:0007669"/>
    <property type="project" value="TreeGrafter"/>
</dbReference>
<feature type="region of interest" description="Disordered" evidence="1">
    <location>
        <begin position="1103"/>
        <end position="1123"/>
    </location>
</feature>
<dbReference type="RefSeq" id="XP_016642215.1">
    <property type="nucleotide sequence ID" value="XM_016787900.1"/>
</dbReference>
<dbReference type="OMA" id="FTPGHNS"/>
<gene>
    <name evidence="4" type="ORF">SAPIO_CDS5604</name>
</gene>
<feature type="region of interest" description="Disordered" evidence="1">
    <location>
        <begin position="304"/>
        <end position="353"/>
    </location>
</feature>